<evidence type="ECO:0000313" key="6">
    <source>
        <dbReference type="Proteomes" id="UP001183414"/>
    </source>
</evidence>
<dbReference type="SUPFAM" id="SSF53822">
    <property type="entry name" value="Periplasmic binding protein-like I"/>
    <property type="match status" value="1"/>
</dbReference>
<organism evidence="5 6">
    <name type="scientific">Streptomyces hazeniae</name>
    <dbReference type="NCBI Taxonomy" id="3075538"/>
    <lineage>
        <taxon>Bacteria</taxon>
        <taxon>Bacillati</taxon>
        <taxon>Actinomycetota</taxon>
        <taxon>Actinomycetes</taxon>
        <taxon>Kitasatosporales</taxon>
        <taxon>Streptomycetaceae</taxon>
        <taxon>Streptomyces</taxon>
    </lineage>
</organism>
<evidence type="ECO:0000256" key="3">
    <source>
        <dbReference type="SAM" id="MobiDB-lite"/>
    </source>
</evidence>
<evidence type="ECO:0000256" key="2">
    <source>
        <dbReference type="ARBA" id="ARBA00022729"/>
    </source>
</evidence>
<protein>
    <submittedName>
        <fullName evidence="5">ABC transporter substrate-binding protein</fullName>
    </submittedName>
</protein>
<feature type="domain" description="Leucine-binding protein" evidence="4">
    <location>
        <begin position="49"/>
        <end position="394"/>
    </location>
</feature>
<dbReference type="InterPro" id="IPR051010">
    <property type="entry name" value="BCAA_transport"/>
</dbReference>
<accession>A0ABU2NPY6</accession>
<sequence>MRLALRTTRRNPSSRRTGTASRRAGAASLVLALAAVTGCSGDGGSGDGTLKVGLLVALSGTYKSVGTDMRDGFELYLDTHDGELGGQKVDLVVADEGDGPPTALPAATKMIEKDGVDVLTGVVGGGSVNAVLPLVERKKIPFIGSNARPGIKNLDRVWHTSFLSDEPGAAIAGYIADEVDGPVYAIGPDYQGGHDELRGFTEAYADAGGELANPDGETTWTPFPKTTNFMPYFADIAQSDAEAVYCFYAGKAAVDFVKQYAQSDIADLPLYAAGFLTEGSTLPAEGDAAEGIHSVLNYAADLDNEANRTFVADWMAEHDAAPTTYAMASYDAASVLDKAITQLTKDGGEVTPESINKAIGDLGQIESPRGTWQFGEKTHAPVQTWYLRQVRKDGDQLANVVVQDLATLGS</sequence>
<dbReference type="Gene3D" id="3.40.50.2300">
    <property type="match status" value="2"/>
</dbReference>
<evidence type="ECO:0000256" key="1">
    <source>
        <dbReference type="ARBA" id="ARBA00010062"/>
    </source>
</evidence>
<keyword evidence="2" id="KW-0732">Signal</keyword>
<dbReference type="InterPro" id="IPR028082">
    <property type="entry name" value="Peripla_BP_I"/>
</dbReference>
<evidence type="ECO:0000259" key="4">
    <source>
        <dbReference type="Pfam" id="PF13458"/>
    </source>
</evidence>
<evidence type="ECO:0000313" key="5">
    <source>
        <dbReference type="EMBL" id="MDT0379047.1"/>
    </source>
</evidence>
<reference evidence="6" key="1">
    <citation type="submission" date="2023-07" db="EMBL/GenBank/DDBJ databases">
        <title>30 novel species of actinomycetes from the DSMZ collection.</title>
        <authorList>
            <person name="Nouioui I."/>
        </authorList>
    </citation>
    <scope>NUCLEOTIDE SEQUENCE [LARGE SCALE GENOMIC DNA]</scope>
    <source>
        <strain evidence="6">DSM 42041</strain>
    </source>
</reference>
<dbReference type="Proteomes" id="UP001183414">
    <property type="component" value="Unassembled WGS sequence"/>
</dbReference>
<name>A0ABU2NPY6_9ACTN</name>
<dbReference type="InterPro" id="IPR028081">
    <property type="entry name" value="Leu-bd"/>
</dbReference>
<comment type="caution">
    <text evidence="5">The sequence shown here is derived from an EMBL/GenBank/DDBJ whole genome shotgun (WGS) entry which is preliminary data.</text>
</comment>
<keyword evidence="6" id="KW-1185">Reference proteome</keyword>
<dbReference type="EMBL" id="JAVREQ010000006">
    <property type="protein sequence ID" value="MDT0379047.1"/>
    <property type="molecule type" value="Genomic_DNA"/>
</dbReference>
<proteinExistence type="inferred from homology"/>
<feature type="region of interest" description="Disordered" evidence="3">
    <location>
        <begin position="1"/>
        <end position="22"/>
    </location>
</feature>
<dbReference type="Pfam" id="PF13458">
    <property type="entry name" value="Peripla_BP_6"/>
    <property type="match status" value="1"/>
</dbReference>
<comment type="similarity">
    <text evidence="1">Belongs to the leucine-binding protein family.</text>
</comment>
<dbReference type="PANTHER" id="PTHR30483:SF6">
    <property type="entry name" value="PERIPLASMIC BINDING PROTEIN OF ABC TRANSPORTER FOR NATURAL AMINO ACIDS"/>
    <property type="match status" value="1"/>
</dbReference>
<dbReference type="RefSeq" id="WP_311672853.1">
    <property type="nucleotide sequence ID" value="NZ_JAVREQ010000006.1"/>
</dbReference>
<dbReference type="CDD" id="cd20014">
    <property type="entry name" value="PBP1_RPA0668_benzoate-like"/>
    <property type="match status" value="1"/>
</dbReference>
<gene>
    <name evidence="5" type="ORF">RM572_09715</name>
</gene>
<dbReference type="PANTHER" id="PTHR30483">
    <property type="entry name" value="LEUCINE-SPECIFIC-BINDING PROTEIN"/>
    <property type="match status" value="1"/>
</dbReference>